<sequence length="179" mass="19276">MLSSLPLDENDSSLILMLSSRFGLDMHGESIGMDVSDEKSGRLTLVPATIDWTGLAVSITVDIRYPMSADQKKLVDHFASVFPGFDVTVESFSAPHYVSPDSKLVSTLLNVYARCTGLKPHTLAIGGGTYARAIPNAVTFGCQFPDTPALMHMPDEYIELSELTLNAKIIANAILALAT</sequence>
<dbReference type="SUPFAM" id="SSF53187">
    <property type="entry name" value="Zn-dependent exopeptidases"/>
    <property type="match status" value="1"/>
</dbReference>
<dbReference type="Pfam" id="PF01546">
    <property type="entry name" value="Peptidase_M20"/>
    <property type="match status" value="1"/>
</dbReference>
<gene>
    <name evidence="1" type="primary">pepV_7</name>
    <name evidence="1" type="ORF">SDC9_182822</name>
</gene>
<dbReference type="InterPro" id="IPR036264">
    <property type="entry name" value="Bact_exopeptidase_dim_dom"/>
</dbReference>
<keyword evidence="1" id="KW-0378">Hydrolase</keyword>
<comment type="caution">
    <text evidence="1">The sequence shown here is derived from an EMBL/GenBank/DDBJ whole genome shotgun (WGS) entry which is preliminary data.</text>
</comment>
<reference evidence="1" key="1">
    <citation type="submission" date="2019-08" db="EMBL/GenBank/DDBJ databases">
        <authorList>
            <person name="Kucharzyk K."/>
            <person name="Murdoch R.W."/>
            <person name="Higgins S."/>
            <person name="Loffler F."/>
        </authorList>
    </citation>
    <scope>NUCLEOTIDE SEQUENCE</scope>
</reference>
<keyword evidence="1" id="KW-0645">Protease</keyword>
<dbReference type="InterPro" id="IPR002933">
    <property type="entry name" value="Peptidase_M20"/>
</dbReference>
<evidence type="ECO:0000313" key="1">
    <source>
        <dbReference type="EMBL" id="MPN35325.1"/>
    </source>
</evidence>
<dbReference type="SUPFAM" id="SSF55031">
    <property type="entry name" value="Bacterial exopeptidase dimerisation domain"/>
    <property type="match status" value="1"/>
</dbReference>
<dbReference type="GO" id="GO:0016805">
    <property type="term" value="F:dipeptidase activity"/>
    <property type="evidence" value="ECO:0007669"/>
    <property type="project" value="UniProtKB-KW"/>
</dbReference>
<protein>
    <submittedName>
        <fullName evidence="1">Beta-Ala-Xaa dipeptidase</fullName>
        <ecNumber evidence="1">3.4.13.-</ecNumber>
    </submittedName>
</protein>
<keyword evidence="1" id="KW-0224">Dipeptidase</keyword>
<dbReference type="EMBL" id="VSSQ01088838">
    <property type="protein sequence ID" value="MPN35325.1"/>
    <property type="molecule type" value="Genomic_DNA"/>
</dbReference>
<dbReference type="EC" id="3.4.13.-" evidence="1"/>
<dbReference type="AlphaFoldDB" id="A0A645H8L0"/>
<accession>A0A645H8L0</accession>
<dbReference type="Gene3D" id="3.40.630.10">
    <property type="entry name" value="Zn peptidases"/>
    <property type="match status" value="1"/>
</dbReference>
<name>A0A645H8L0_9ZZZZ</name>
<organism evidence="1">
    <name type="scientific">bioreactor metagenome</name>
    <dbReference type="NCBI Taxonomy" id="1076179"/>
    <lineage>
        <taxon>unclassified sequences</taxon>
        <taxon>metagenomes</taxon>
        <taxon>ecological metagenomes</taxon>
    </lineage>
</organism>
<proteinExistence type="predicted"/>